<dbReference type="EMBL" id="CP034752">
    <property type="protein sequence ID" value="QBH97014.1"/>
    <property type="molecule type" value="Genomic_DNA"/>
</dbReference>
<organism evidence="1 2">
    <name type="scientific">Limnobaculum zhutongyuii</name>
    <dbReference type="NCBI Taxonomy" id="2498113"/>
    <lineage>
        <taxon>Bacteria</taxon>
        <taxon>Pseudomonadati</taxon>
        <taxon>Pseudomonadota</taxon>
        <taxon>Gammaproteobacteria</taxon>
        <taxon>Enterobacterales</taxon>
        <taxon>Budviciaceae</taxon>
        <taxon>Limnobaculum</taxon>
    </lineage>
</organism>
<protein>
    <recommendedName>
        <fullName evidence="3">DUF1963 domain-containing protein</fullName>
    </recommendedName>
</protein>
<proteinExistence type="predicted"/>
<name>A0A411WLB8_9GAMM</name>
<accession>A0A411WLB8</accession>
<dbReference type="Proteomes" id="UP000293154">
    <property type="component" value="Chromosome"/>
</dbReference>
<dbReference type="KEGG" id="prag:EKN56_11780"/>
<dbReference type="RefSeq" id="WP_130591956.1">
    <property type="nucleotide sequence ID" value="NZ_CP034752.1"/>
</dbReference>
<keyword evidence="2" id="KW-1185">Reference proteome</keyword>
<dbReference type="OrthoDB" id="8776978at2"/>
<evidence type="ECO:0000313" key="2">
    <source>
        <dbReference type="Proteomes" id="UP000293154"/>
    </source>
</evidence>
<reference evidence="1 2" key="1">
    <citation type="submission" date="2019-03" db="EMBL/GenBank/DDBJ databases">
        <title>Pragia sp. nov. isolated from the gut tract of Carduelis flavirostris.</title>
        <authorList>
            <person name="Ge Y."/>
        </authorList>
    </citation>
    <scope>NUCLEOTIDE SEQUENCE [LARGE SCALE GENOMIC DNA]</scope>
    <source>
        <strain evidence="1 2">CF-458</strain>
    </source>
</reference>
<evidence type="ECO:0000313" key="1">
    <source>
        <dbReference type="EMBL" id="QBH97014.1"/>
    </source>
</evidence>
<dbReference type="AlphaFoldDB" id="A0A411WLB8"/>
<evidence type="ECO:0008006" key="3">
    <source>
        <dbReference type="Google" id="ProtNLM"/>
    </source>
</evidence>
<sequence>MKEVYQLKPTNVDNETGSIKFGGGTCIEGAWPKNPLGEELTLLFSIETNMLNKLISSLGLPPNYTVSIFSTYNESRYFIDDIVFTGDDVEFNYICKGYTRITIGNKDSYKEGGVRVSEKKLTLSQRNLEDIDFPAFSFISNDIPNGLVGYEKLMKEYIFIGQLYSSDLSSENNGILGLSDSIGYMFLKKKIEDNNDIGFFFIQTA</sequence>
<gene>
    <name evidence="1" type="ORF">EKN56_11780</name>
</gene>